<dbReference type="FunFam" id="3.30.70.330:FF:000021">
    <property type="entry name" value="Polyadenylate-binding protein"/>
    <property type="match status" value="1"/>
</dbReference>
<dbReference type="Proteomes" id="UP000887572">
    <property type="component" value="Unplaced"/>
</dbReference>
<evidence type="ECO:0000256" key="5">
    <source>
        <dbReference type="RuleBase" id="RU362004"/>
    </source>
</evidence>
<reference evidence="10" key="1">
    <citation type="submission" date="2022-11" db="UniProtKB">
        <authorList>
            <consortium name="WormBaseParasite"/>
        </authorList>
    </citation>
    <scope>IDENTIFICATION</scope>
</reference>
<feature type="compositionally biased region" description="Low complexity" evidence="6">
    <location>
        <begin position="543"/>
        <end position="555"/>
    </location>
</feature>
<feature type="domain" description="RRM" evidence="7">
    <location>
        <begin position="157"/>
        <end position="234"/>
    </location>
</feature>
<dbReference type="PROSITE" id="PS51309">
    <property type="entry name" value="PABC"/>
    <property type="match status" value="1"/>
</dbReference>
<evidence type="ECO:0000259" key="7">
    <source>
        <dbReference type="PROSITE" id="PS50102"/>
    </source>
</evidence>
<evidence type="ECO:0000256" key="3">
    <source>
        <dbReference type="ARBA" id="ARBA00022884"/>
    </source>
</evidence>
<dbReference type="CDD" id="cd12381">
    <property type="entry name" value="RRM4_I_PABPs"/>
    <property type="match status" value="1"/>
</dbReference>
<dbReference type="PROSITE" id="PS50102">
    <property type="entry name" value="RRM"/>
    <property type="match status" value="4"/>
</dbReference>
<dbReference type="InterPro" id="IPR012677">
    <property type="entry name" value="Nucleotide-bd_a/b_plait_sf"/>
</dbReference>
<keyword evidence="5" id="KW-0963">Cytoplasm</keyword>
<dbReference type="Gene3D" id="3.30.70.330">
    <property type="match status" value="4"/>
</dbReference>
<dbReference type="Pfam" id="PF00076">
    <property type="entry name" value="RRM_1"/>
    <property type="match status" value="4"/>
</dbReference>
<dbReference type="GO" id="GO:0005634">
    <property type="term" value="C:nucleus"/>
    <property type="evidence" value="ECO:0007669"/>
    <property type="project" value="TreeGrafter"/>
</dbReference>
<dbReference type="AlphaFoldDB" id="A0A914H5G7"/>
<feature type="domain" description="RRM" evidence="7">
    <location>
        <begin position="250"/>
        <end position="331"/>
    </location>
</feature>
<dbReference type="PANTHER" id="PTHR48025:SF1">
    <property type="entry name" value="RRM DOMAIN-CONTAINING PROTEIN"/>
    <property type="match status" value="1"/>
</dbReference>
<proteinExistence type="inferred from homology"/>
<keyword evidence="9" id="KW-1185">Reference proteome</keyword>
<dbReference type="NCBIfam" id="TIGR01628">
    <property type="entry name" value="PABP-1234"/>
    <property type="match status" value="1"/>
</dbReference>
<comment type="subcellular location">
    <subcellularLocation>
        <location evidence="5">Cytoplasm</location>
    </subcellularLocation>
</comment>
<evidence type="ECO:0000256" key="6">
    <source>
        <dbReference type="SAM" id="MobiDB-lite"/>
    </source>
</evidence>
<dbReference type="SMART" id="SM00517">
    <property type="entry name" value="PolyA"/>
    <property type="match status" value="1"/>
</dbReference>
<dbReference type="FunFam" id="3.30.70.330:FF:000003">
    <property type="entry name" value="Polyadenylate-binding protein"/>
    <property type="match status" value="1"/>
</dbReference>
<comment type="function">
    <text evidence="5">Binds the poly(A) tail of mRNA.</text>
</comment>
<organism evidence="9 10">
    <name type="scientific">Globodera rostochiensis</name>
    <name type="common">Golden nematode worm</name>
    <name type="synonym">Heterodera rostochiensis</name>
    <dbReference type="NCBI Taxonomy" id="31243"/>
    <lineage>
        <taxon>Eukaryota</taxon>
        <taxon>Metazoa</taxon>
        <taxon>Ecdysozoa</taxon>
        <taxon>Nematoda</taxon>
        <taxon>Chromadorea</taxon>
        <taxon>Rhabditida</taxon>
        <taxon>Tylenchina</taxon>
        <taxon>Tylenchomorpha</taxon>
        <taxon>Tylenchoidea</taxon>
        <taxon>Heteroderidae</taxon>
        <taxon>Heteroderinae</taxon>
        <taxon>Globodera</taxon>
    </lineage>
</organism>
<evidence type="ECO:0000256" key="4">
    <source>
        <dbReference type="PROSITE-ProRule" id="PRU00176"/>
    </source>
</evidence>
<dbReference type="GO" id="GO:0005737">
    <property type="term" value="C:cytoplasm"/>
    <property type="evidence" value="ECO:0007669"/>
    <property type="project" value="UniProtKB-SubCell"/>
</dbReference>
<dbReference type="PANTHER" id="PTHR48025">
    <property type="entry name" value="OS02G0815200 PROTEIN"/>
    <property type="match status" value="1"/>
</dbReference>
<dbReference type="CDD" id="cd12378">
    <property type="entry name" value="RRM1_I_PABPs"/>
    <property type="match status" value="1"/>
</dbReference>
<dbReference type="InterPro" id="IPR006515">
    <property type="entry name" value="PABP_1234"/>
</dbReference>
<dbReference type="InterPro" id="IPR035979">
    <property type="entry name" value="RBD_domain_sf"/>
</dbReference>
<dbReference type="InterPro" id="IPR050502">
    <property type="entry name" value="Euk_RNA-bind_prot"/>
</dbReference>
<evidence type="ECO:0000259" key="8">
    <source>
        <dbReference type="PROSITE" id="PS51309"/>
    </source>
</evidence>
<feature type="domain" description="RRM" evidence="7">
    <location>
        <begin position="69"/>
        <end position="147"/>
    </location>
</feature>
<feature type="domain" description="PABC" evidence="8">
    <location>
        <begin position="589"/>
        <end position="671"/>
    </location>
</feature>
<feature type="domain" description="RRM" evidence="7">
    <location>
        <begin position="357"/>
        <end position="434"/>
    </location>
</feature>
<dbReference type="InterPro" id="IPR045305">
    <property type="entry name" value="RRM2_I_PABPs"/>
</dbReference>
<sequence length="676" mass="75227">MLLKIFLPATVPPRFLFNEDKINHRNFFAFRWLKRKKMAQAVAAAAPAQNATSAPSTQPQVMAPSYPMASLYVGDLHPDVTEAMLFERFSNAGPVLSIRVCRDAITRRSLGYAYVNFQQPADAERALDTMNFDMIMNKPIRIMWSQRDPSIRRSGAGNIFIKNLGKDIDTKAIYDTFSMFGSILSCKIASDIEGNSKGYGFIHFETEEAANNAIEKVNGMLLDGKKVFVGKFVPRSAREKQIGDAASRFTNVYVKNFGDALDSDKLGEFFSQFGEIISARVMEDENGKPKGFGFVAFKDHESAAKAVDKLNDLDVPEGKPEQKFTVCRAQKKSERQAELKRRYEQYKAERIQRYQGVNLYVKNLTDTISDEMLRKHFESYGNITSAKVMCDENGRSKGFGFVCFEKADEATKAVVDMNNKIIGNKPLYVALAQRKEDRKAQLASQYMQRLAAMRMQNPAGIMGTMYAPASGAQMRGAVPRWNNMGGFNPMQGYMMGPAGGQYAANQVARGPRAGGVGPGGIRGPYGGQPRQQNRMPGMGGQQQGMRYQGPPKGVQQGQQVAYSSYPMNHQQQNRGMAPQMGGHGINAHQEPLNTQMLSDAEPTTQKQLLGERLYTLVGRCLRGECDAEKVGKITGMLLEMENFEILVLLENEDMLRMKVDEATAVLYQAQAQKEAQ</sequence>
<dbReference type="GO" id="GO:0003729">
    <property type="term" value="F:mRNA binding"/>
    <property type="evidence" value="ECO:0007669"/>
    <property type="project" value="TreeGrafter"/>
</dbReference>
<evidence type="ECO:0000256" key="2">
    <source>
        <dbReference type="ARBA" id="ARBA00022737"/>
    </source>
</evidence>
<evidence type="ECO:0000313" key="10">
    <source>
        <dbReference type="WBParaSite" id="Gr19_v10_g13846.t1"/>
    </source>
</evidence>
<dbReference type="Gene3D" id="1.10.1900.10">
    <property type="entry name" value="c-terminal domain of poly(a) binding protein"/>
    <property type="match status" value="1"/>
</dbReference>
<name>A0A914H5G7_GLORO</name>
<dbReference type="InterPro" id="IPR036053">
    <property type="entry name" value="PABP-dom"/>
</dbReference>
<feature type="region of interest" description="Disordered" evidence="6">
    <location>
        <begin position="533"/>
        <end position="555"/>
    </location>
</feature>
<dbReference type="Pfam" id="PF00658">
    <property type="entry name" value="MLLE"/>
    <property type="match status" value="1"/>
</dbReference>
<dbReference type="FunFam" id="3.30.70.330:FF:000091">
    <property type="entry name" value="Polyadenylate-binding protein"/>
    <property type="match status" value="1"/>
</dbReference>
<dbReference type="WBParaSite" id="Gr19_v10_g13846.t1">
    <property type="protein sequence ID" value="Gr19_v10_g13846.t1"/>
    <property type="gene ID" value="Gr19_v10_g13846"/>
</dbReference>
<protein>
    <recommendedName>
        <fullName evidence="5">Polyadenylate-binding protein</fullName>
        <shortName evidence="5">PABP</shortName>
    </recommendedName>
</protein>
<keyword evidence="3 4" id="KW-0694">RNA-binding</keyword>
<keyword evidence="2" id="KW-0677">Repeat</keyword>
<evidence type="ECO:0000313" key="9">
    <source>
        <dbReference type="Proteomes" id="UP000887572"/>
    </source>
</evidence>
<dbReference type="CDD" id="cd12379">
    <property type="entry name" value="RRM2_I_PABPs"/>
    <property type="match status" value="1"/>
</dbReference>
<dbReference type="SMART" id="SM00360">
    <property type="entry name" value="RRM"/>
    <property type="match status" value="4"/>
</dbReference>
<dbReference type="InterPro" id="IPR034364">
    <property type="entry name" value="PABP_RRM1"/>
</dbReference>
<comment type="similarity">
    <text evidence="1 5">Belongs to the polyadenylate-binding protein type-1 family.</text>
</comment>
<evidence type="ECO:0000256" key="1">
    <source>
        <dbReference type="ARBA" id="ARBA00008557"/>
    </source>
</evidence>
<dbReference type="InterPro" id="IPR002004">
    <property type="entry name" value="PABP_HYD_C"/>
</dbReference>
<dbReference type="SUPFAM" id="SSF63570">
    <property type="entry name" value="PABC (PABP) domain"/>
    <property type="match status" value="1"/>
</dbReference>
<dbReference type="InterPro" id="IPR000504">
    <property type="entry name" value="RRM_dom"/>
</dbReference>
<accession>A0A914H5G7</accession>
<dbReference type="SUPFAM" id="SSF54928">
    <property type="entry name" value="RNA-binding domain, RBD"/>
    <property type="match status" value="2"/>
</dbReference>